<dbReference type="EMBL" id="CAXDID020000112">
    <property type="protein sequence ID" value="CAL6029879.1"/>
    <property type="molecule type" value="Genomic_DNA"/>
</dbReference>
<keyword evidence="4" id="KW-1185">Reference proteome</keyword>
<feature type="transmembrane region" description="Helical" evidence="1">
    <location>
        <begin position="831"/>
        <end position="854"/>
    </location>
</feature>
<reference evidence="3 4" key="2">
    <citation type="submission" date="2024-07" db="EMBL/GenBank/DDBJ databases">
        <authorList>
            <person name="Akdeniz Z."/>
        </authorList>
    </citation>
    <scope>NUCLEOTIDE SEQUENCE [LARGE SCALE GENOMIC DNA]</scope>
</reference>
<dbReference type="EMBL" id="CATOUU010000916">
    <property type="protein sequence ID" value="CAI9959290.1"/>
    <property type="molecule type" value="Genomic_DNA"/>
</dbReference>
<keyword evidence="1" id="KW-1133">Transmembrane helix</keyword>
<reference evidence="2" key="1">
    <citation type="submission" date="2023-06" db="EMBL/GenBank/DDBJ databases">
        <authorList>
            <person name="Kurt Z."/>
        </authorList>
    </citation>
    <scope>NUCLEOTIDE SEQUENCE</scope>
</reference>
<accession>A0AA86UI94</accession>
<dbReference type="Proteomes" id="UP001642409">
    <property type="component" value="Unassembled WGS sequence"/>
</dbReference>
<evidence type="ECO:0000313" key="2">
    <source>
        <dbReference type="EMBL" id="CAI9959290.1"/>
    </source>
</evidence>
<proteinExistence type="predicted"/>
<comment type="caution">
    <text evidence="2">The sequence shown here is derived from an EMBL/GenBank/DDBJ whole genome shotgun (WGS) entry which is preliminary data.</text>
</comment>
<name>A0AA86UI94_9EUKA</name>
<gene>
    <name evidence="3" type="ORF">HINF_LOCUS32756</name>
    <name evidence="2" type="ORF">HINF_LOCUS46935</name>
</gene>
<evidence type="ECO:0000313" key="4">
    <source>
        <dbReference type="Proteomes" id="UP001642409"/>
    </source>
</evidence>
<dbReference type="AlphaFoldDB" id="A0AA86UI94"/>
<keyword evidence="1" id="KW-0472">Membrane</keyword>
<organism evidence="2">
    <name type="scientific">Hexamita inflata</name>
    <dbReference type="NCBI Taxonomy" id="28002"/>
    <lineage>
        <taxon>Eukaryota</taxon>
        <taxon>Metamonada</taxon>
        <taxon>Diplomonadida</taxon>
        <taxon>Hexamitidae</taxon>
        <taxon>Hexamitinae</taxon>
        <taxon>Hexamita</taxon>
    </lineage>
</organism>
<sequence length="901" mass="98395">MSLKQIGDLCAIGSECESSQCYPVDCAIQQCYLTLEDKYIQKCAKYVLCGSVNSVHIFVSITESQCKQDNGEYCSNESQCQSGACYKIVSNLNMKKCAKPIICDSNCLNLYENKYISACKKVNGETCSLPQDCVSNNCYLDHADKNIYKCSVVITCQNNYMQIYEYTNISSCKKDSGELCSRDSDCYSDACYQSLVDSSIKQCSVRTTCTYPNLQYFKDKFTTKCLKPEGEDCQINDDTCAYGCYNYQNLYIQCYSETPPTCTSQQVGIIKAPNYLIKCYLIADQDCVQSNDQCEFTCLIDLDANTPKCSSSNISCLPQETSVIIIKTPVCKLSTGGICSQYSDCASNQCYINFNMIGQKQCALYVQCGTNQTPVYIDLNTSQCKYSIGETCSNSQDCLNLTCYQTLTDSSVYKCSVPTTCSSPLSQFFFDNTTSICKLAIGLECTDQLECGSNSCYKIFSNISQNLCATKTTCGPNETQVYIDSTNSDCKKNVGETCSSSQNLDCITKACYQTTAVTSVFKCSVPTTCITPLTQFFQDNVSSVCKLSAGLKCTENSDCISNFCYLNFNNISQKLCATQKLCGPNQTQVYINQTNSACKNSVGEICFTAHTEDCVTKTCYQSGYDNFALKCAVPITCNSPSSQFYLDNTNSICKLAVGLDCSDNSECVLNACYPDFQSTSKKCAQGSIDCSQWPGKIPVLAPTNTPICVLDTGSTCFIEGQNNQCLSGICAQVKNQPSTLKCISISSISTCQGCDSSHKCVSDSNSIGSCLLTDGNTGCTSDAVCANSCIFSLDNQLICSVSCGECDSSKCIPEPTGKQPKCKGNDLNGGAVAGIIIASLVVFFSLMIFLLCLVKRRKQKKQAVPEETQNTQQQSETAQKVEEQIINEENIARIEIAGIQE</sequence>
<evidence type="ECO:0000256" key="1">
    <source>
        <dbReference type="SAM" id="Phobius"/>
    </source>
</evidence>
<protein>
    <submittedName>
        <fullName evidence="3">Hypothetical_protein</fullName>
    </submittedName>
</protein>
<evidence type="ECO:0000313" key="3">
    <source>
        <dbReference type="EMBL" id="CAL6029879.1"/>
    </source>
</evidence>
<keyword evidence="1" id="KW-0812">Transmembrane</keyword>